<feature type="region of interest" description="Disordered" evidence="1">
    <location>
        <begin position="141"/>
        <end position="165"/>
    </location>
</feature>
<organism evidence="2 3">
    <name type="scientific">Trichoderma longibrachiatum ATCC 18648</name>
    <dbReference type="NCBI Taxonomy" id="983965"/>
    <lineage>
        <taxon>Eukaryota</taxon>
        <taxon>Fungi</taxon>
        <taxon>Dikarya</taxon>
        <taxon>Ascomycota</taxon>
        <taxon>Pezizomycotina</taxon>
        <taxon>Sordariomycetes</taxon>
        <taxon>Hypocreomycetidae</taxon>
        <taxon>Hypocreales</taxon>
        <taxon>Hypocreaceae</taxon>
        <taxon>Trichoderma</taxon>
    </lineage>
</organism>
<sequence>MSFPMTTCGMLKSMTQGRRAQRRVNKARRREWRGPVECSLPLCVSSEVSRARGGGGQGSCGCQWRGAPSSETKEIRVQASSKQTTGSLLIEDGSGFEEQRQLYCKKTATPRLVNAAMMNCHRYPREAGERAALLSRGIVKGKRQPFGHHSPRGTIATSARPPASV</sequence>
<name>A0A2T4CEP3_TRILO</name>
<dbReference type="AlphaFoldDB" id="A0A2T4CEP3"/>
<protein>
    <submittedName>
        <fullName evidence="2">Uncharacterized protein</fullName>
    </submittedName>
</protein>
<evidence type="ECO:0000256" key="1">
    <source>
        <dbReference type="SAM" id="MobiDB-lite"/>
    </source>
</evidence>
<keyword evidence="3" id="KW-1185">Reference proteome</keyword>
<evidence type="ECO:0000313" key="3">
    <source>
        <dbReference type="Proteomes" id="UP000240760"/>
    </source>
</evidence>
<reference evidence="2 3" key="1">
    <citation type="submission" date="2016-07" db="EMBL/GenBank/DDBJ databases">
        <title>Multiple horizontal gene transfer events from other fungi enriched the ability of initially mycotrophic Trichoderma (Ascomycota) to feed on dead plant biomass.</title>
        <authorList>
            <consortium name="DOE Joint Genome Institute"/>
            <person name="Aerts A."/>
            <person name="Atanasova L."/>
            <person name="Chenthamara K."/>
            <person name="Zhang J."/>
            <person name="Grujic M."/>
            <person name="Henrissat B."/>
            <person name="Kuo A."/>
            <person name="Salamov A."/>
            <person name="Lipzen A."/>
            <person name="Labutti K."/>
            <person name="Barry K."/>
            <person name="Miao Y."/>
            <person name="Rahimi M.J."/>
            <person name="Shen Q."/>
            <person name="Grigoriev I.V."/>
            <person name="Kubicek C.P."/>
            <person name="Druzhinina I.S."/>
        </authorList>
    </citation>
    <scope>NUCLEOTIDE SEQUENCE [LARGE SCALE GENOMIC DNA]</scope>
    <source>
        <strain evidence="2 3">ATCC 18648</strain>
    </source>
</reference>
<evidence type="ECO:0000313" key="2">
    <source>
        <dbReference type="EMBL" id="PTB80000.1"/>
    </source>
</evidence>
<proteinExistence type="predicted"/>
<feature type="compositionally biased region" description="Basic residues" evidence="1">
    <location>
        <begin position="141"/>
        <end position="151"/>
    </location>
</feature>
<dbReference type="EMBL" id="KZ679127">
    <property type="protein sequence ID" value="PTB80000.1"/>
    <property type="molecule type" value="Genomic_DNA"/>
</dbReference>
<gene>
    <name evidence="2" type="ORF">M440DRAFT_1108247</name>
</gene>
<dbReference type="Proteomes" id="UP000240760">
    <property type="component" value="Unassembled WGS sequence"/>
</dbReference>
<accession>A0A2T4CEP3</accession>